<name>A0ABV5WMF5_9BACI</name>
<dbReference type="EMBL" id="JBHMAF010000196">
    <property type="protein sequence ID" value="MFB9761853.1"/>
    <property type="molecule type" value="Genomic_DNA"/>
</dbReference>
<gene>
    <name evidence="1" type="ORF">ACFFMS_26860</name>
</gene>
<dbReference type="Proteomes" id="UP001589609">
    <property type="component" value="Unassembled WGS sequence"/>
</dbReference>
<sequence length="105" mass="12347">MKNLTIMQIVQALKSFGFEDVEYCKKTNQFTFHNNSDIMNNYVTIVYSKAFKKFNVCMHPIETSNVVELKEVAKRLEMCTLLVERLNQILSKQLQIETKKLVMHL</sequence>
<dbReference type="RefSeq" id="WP_379951943.1">
    <property type="nucleotide sequence ID" value="NZ_JBHMAF010000196.1"/>
</dbReference>
<accession>A0ABV5WMF5</accession>
<keyword evidence="2" id="KW-1185">Reference proteome</keyword>
<organism evidence="1 2">
    <name type="scientific">Ectobacillus funiculus</name>
    <dbReference type="NCBI Taxonomy" id="137993"/>
    <lineage>
        <taxon>Bacteria</taxon>
        <taxon>Bacillati</taxon>
        <taxon>Bacillota</taxon>
        <taxon>Bacilli</taxon>
        <taxon>Bacillales</taxon>
        <taxon>Bacillaceae</taxon>
        <taxon>Ectobacillus</taxon>
    </lineage>
</organism>
<proteinExistence type="predicted"/>
<evidence type="ECO:0000313" key="1">
    <source>
        <dbReference type="EMBL" id="MFB9761853.1"/>
    </source>
</evidence>
<evidence type="ECO:0000313" key="2">
    <source>
        <dbReference type="Proteomes" id="UP001589609"/>
    </source>
</evidence>
<reference evidence="1 2" key="1">
    <citation type="submission" date="2024-09" db="EMBL/GenBank/DDBJ databases">
        <authorList>
            <person name="Sun Q."/>
            <person name="Mori K."/>
        </authorList>
    </citation>
    <scope>NUCLEOTIDE SEQUENCE [LARGE SCALE GENOMIC DNA]</scope>
    <source>
        <strain evidence="1 2">JCM 11201</strain>
    </source>
</reference>
<comment type="caution">
    <text evidence="1">The sequence shown here is derived from an EMBL/GenBank/DDBJ whole genome shotgun (WGS) entry which is preliminary data.</text>
</comment>
<protein>
    <submittedName>
        <fullName evidence="1">Uncharacterized protein</fullName>
    </submittedName>
</protein>